<evidence type="ECO:0000256" key="1">
    <source>
        <dbReference type="SAM" id="MobiDB-lite"/>
    </source>
</evidence>
<feature type="compositionally biased region" description="Low complexity" evidence="1">
    <location>
        <begin position="19"/>
        <end position="28"/>
    </location>
</feature>
<feature type="region of interest" description="Disordered" evidence="1">
    <location>
        <begin position="365"/>
        <end position="450"/>
    </location>
</feature>
<feature type="region of interest" description="Disordered" evidence="1">
    <location>
        <begin position="278"/>
        <end position="298"/>
    </location>
</feature>
<dbReference type="InterPro" id="IPR038765">
    <property type="entry name" value="Papain-like_cys_pep_sf"/>
</dbReference>
<organism evidence="3 4">
    <name type="scientific">Anaeramoeba flamelloides</name>
    <dbReference type="NCBI Taxonomy" id="1746091"/>
    <lineage>
        <taxon>Eukaryota</taxon>
        <taxon>Metamonada</taxon>
        <taxon>Anaeramoebidae</taxon>
        <taxon>Anaeramoeba</taxon>
    </lineage>
</organism>
<gene>
    <name evidence="3" type="ORF">M0813_04104</name>
</gene>
<dbReference type="Proteomes" id="UP001150062">
    <property type="component" value="Unassembled WGS sequence"/>
</dbReference>
<dbReference type="CDD" id="cd22771">
    <property type="entry name" value="OTU_plant_OTU7-like"/>
    <property type="match status" value="1"/>
</dbReference>
<dbReference type="PROSITE" id="PS50802">
    <property type="entry name" value="OTU"/>
    <property type="match status" value="1"/>
</dbReference>
<comment type="caution">
    <text evidence="3">The sequence shown here is derived from an EMBL/GenBank/DDBJ whole genome shotgun (WGS) entry which is preliminary data.</text>
</comment>
<name>A0ABQ8XP17_9EUKA</name>
<feature type="compositionally biased region" description="Low complexity" evidence="1">
    <location>
        <begin position="35"/>
        <end position="53"/>
    </location>
</feature>
<dbReference type="SUPFAM" id="SSF54001">
    <property type="entry name" value="Cysteine proteinases"/>
    <property type="match status" value="1"/>
</dbReference>
<feature type="compositionally biased region" description="Basic and acidic residues" evidence="1">
    <location>
        <begin position="378"/>
        <end position="410"/>
    </location>
</feature>
<feature type="compositionally biased region" description="Basic residues" evidence="1">
    <location>
        <begin position="54"/>
        <end position="82"/>
    </location>
</feature>
<evidence type="ECO:0000259" key="2">
    <source>
        <dbReference type="PROSITE" id="PS50802"/>
    </source>
</evidence>
<reference evidence="3" key="1">
    <citation type="submission" date="2022-08" db="EMBL/GenBank/DDBJ databases">
        <title>Novel sulfate-reducing endosymbionts in the free-living metamonad Anaeramoeba.</title>
        <authorList>
            <person name="Jerlstrom-Hultqvist J."/>
            <person name="Cepicka I."/>
            <person name="Gallot-Lavallee L."/>
            <person name="Salas-Leiva D."/>
            <person name="Curtis B.A."/>
            <person name="Zahonova K."/>
            <person name="Pipaliya S."/>
            <person name="Dacks J."/>
            <person name="Roger A.J."/>
        </authorList>
    </citation>
    <scope>NUCLEOTIDE SEQUENCE</scope>
    <source>
        <strain evidence="3">Schooner1</strain>
    </source>
</reference>
<dbReference type="Gene3D" id="3.90.70.80">
    <property type="match status" value="1"/>
</dbReference>
<evidence type="ECO:0000313" key="3">
    <source>
        <dbReference type="EMBL" id="KAJ6234301.1"/>
    </source>
</evidence>
<proteinExistence type="predicted"/>
<dbReference type="Pfam" id="PF02338">
    <property type="entry name" value="OTU"/>
    <property type="match status" value="1"/>
</dbReference>
<protein>
    <submittedName>
        <fullName evidence="3">Otu domain-containing protein</fullName>
    </submittedName>
</protein>
<accession>A0ABQ8XP17</accession>
<dbReference type="InterPro" id="IPR003323">
    <property type="entry name" value="OTU_dom"/>
</dbReference>
<feature type="compositionally biased region" description="Basic residues" evidence="1">
    <location>
        <begin position="1"/>
        <end position="18"/>
    </location>
</feature>
<dbReference type="PANTHER" id="PTHR12419">
    <property type="entry name" value="OTU DOMAIN CONTAINING PROTEIN"/>
    <property type="match status" value="1"/>
</dbReference>
<feature type="region of interest" description="Disordered" evidence="1">
    <location>
        <begin position="1"/>
        <end position="98"/>
    </location>
</feature>
<sequence>MPPKKRKNNRKNNRRNQRNQKNNRNQNKQKTENTSQDNQNENQSQNKNQSQITKNKKQNKKNNRYQGNKNKKKGKGKGKGKVQGREQVDLFENENQEEKQKYVKGYQKRKKQYQVKKETKIDKEFAALKKQLIKVGLKIREVKPDGNCLFRSVADQMHGDPNLHSRIRSEVTNFMTKSRMFFEPFIEIDFNTYIKKMIQDRTWGGHVELQAISACYCVNIVVHQADEKSWRIKNFDVPFQTLHLAYEFGDHYDSIRNSTDSLIRGVKPTEIDINENAKKRNEEKQKSKMKKESENKDEETLANEALTLMNIINLSNIDFAKHMIKEHSTIQSALDFLLLNDYFLLEQQWTHEYFEKMKIEKEKEKEMESQKRLQKQQSQEKKKNTFKQQEKLSNKQRKALERMKKFQEKNSKKRKKPNTRKKKPNEGNIYNNLDDDDDDEMSKSLQILDI</sequence>
<dbReference type="InterPro" id="IPR050704">
    <property type="entry name" value="Peptidase_C85-like"/>
</dbReference>
<keyword evidence="4" id="KW-1185">Reference proteome</keyword>
<dbReference type="EMBL" id="JAOAOG010000271">
    <property type="protein sequence ID" value="KAJ6234301.1"/>
    <property type="molecule type" value="Genomic_DNA"/>
</dbReference>
<evidence type="ECO:0000313" key="4">
    <source>
        <dbReference type="Proteomes" id="UP001150062"/>
    </source>
</evidence>
<feature type="domain" description="OTU" evidence="2">
    <location>
        <begin position="137"/>
        <end position="258"/>
    </location>
</feature>
<dbReference type="PANTHER" id="PTHR12419:SF7">
    <property type="entry name" value="OTU DOMAIN-CONTAINING PROTEIN 3"/>
    <property type="match status" value="1"/>
</dbReference>
<feature type="compositionally biased region" description="Basic residues" evidence="1">
    <location>
        <begin position="411"/>
        <end position="423"/>
    </location>
</feature>
<feature type="compositionally biased region" description="Basic and acidic residues" evidence="1">
    <location>
        <begin position="278"/>
        <end position="294"/>
    </location>
</feature>